<evidence type="ECO:0000313" key="2">
    <source>
        <dbReference type="Proteomes" id="UP000481030"/>
    </source>
</evidence>
<dbReference type="AlphaFoldDB" id="A0A6L3V830"/>
<comment type="caution">
    <text evidence="1">The sequence shown here is derived from an EMBL/GenBank/DDBJ whole genome shotgun (WGS) entry which is preliminary data.</text>
</comment>
<keyword evidence="2" id="KW-1185">Reference proteome</keyword>
<gene>
    <name evidence="1" type="ORF">F7731_09500</name>
</gene>
<organism evidence="1 2">
    <name type="scientific">Cytobacillus depressus</name>
    <dbReference type="NCBI Taxonomy" id="1602942"/>
    <lineage>
        <taxon>Bacteria</taxon>
        <taxon>Bacillati</taxon>
        <taxon>Bacillota</taxon>
        <taxon>Bacilli</taxon>
        <taxon>Bacillales</taxon>
        <taxon>Bacillaceae</taxon>
        <taxon>Cytobacillus</taxon>
    </lineage>
</organism>
<reference evidence="1 2" key="1">
    <citation type="journal article" date="2016" name="Antonie Van Leeuwenhoek">
        <title>Bacillus depressus sp. nov., isolated from soil of a sunflower field.</title>
        <authorList>
            <person name="Wei X."/>
            <person name="Xin D."/>
            <person name="Xin Y."/>
            <person name="Zhang H."/>
            <person name="Wang T."/>
            <person name="Zhang J."/>
        </authorList>
    </citation>
    <scope>NUCLEOTIDE SEQUENCE [LARGE SCALE GENOMIC DNA]</scope>
    <source>
        <strain evidence="1 2">BZ1</strain>
    </source>
</reference>
<dbReference type="Proteomes" id="UP000481030">
    <property type="component" value="Unassembled WGS sequence"/>
</dbReference>
<name>A0A6L3V830_9BACI</name>
<sequence length="208" mass="23113">MRSRDSSISFCANGQNSSTRLMVIKGEKKREEKCMKTRVILGIVLTLTLIGCSNTTKIASEPPATSTSLDQQEPDMPYTKDDAIAAFKKDKDYSNYEISDYVLVEDDKLPLLKAVISFHDHEANTDSNLAFVYGDTILRVGFATNEVDGVKTYEIADNSQLTYVGDGAVTTSIRKIETNEVIDYKITFSYDESTSTTNFKVVAEKPTK</sequence>
<evidence type="ECO:0000313" key="1">
    <source>
        <dbReference type="EMBL" id="KAB2336591.1"/>
    </source>
</evidence>
<dbReference type="EMBL" id="WBOS01000003">
    <property type="protein sequence ID" value="KAB2336591.1"/>
    <property type="molecule type" value="Genomic_DNA"/>
</dbReference>
<dbReference type="RefSeq" id="WP_151534545.1">
    <property type="nucleotide sequence ID" value="NZ_WBOS01000003.1"/>
</dbReference>
<dbReference type="OrthoDB" id="2862638at2"/>
<proteinExistence type="predicted"/>
<protein>
    <submittedName>
        <fullName evidence="1">Uncharacterized protein</fullName>
    </submittedName>
</protein>
<accession>A0A6L3V830</accession>